<reference evidence="13 14" key="1">
    <citation type="submission" date="2018-06" db="EMBL/GenBank/DDBJ databases">
        <title>Extensive metabolic versatility and redundancy in microbially diverse, dynamic hydrothermal sediments.</title>
        <authorList>
            <person name="Dombrowski N."/>
            <person name="Teske A."/>
            <person name="Baker B.J."/>
        </authorList>
    </citation>
    <scope>NUCLEOTIDE SEQUENCE [LARGE SCALE GENOMIC DNA]</scope>
    <source>
        <strain evidence="13">B47_G16</strain>
    </source>
</reference>
<feature type="binding site" evidence="9">
    <location>
        <position position="12"/>
    </location>
    <ligand>
        <name>NADPH</name>
        <dbReference type="ChEBI" id="CHEBI:57783"/>
    </ligand>
</feature>
<comment type="cofactor">
    <cofactor evidence="9">
        <name>Mg(2+)</name>
        <dbReference type="ChEBI" id="CHEBI:18420"/>
    </cofactor>
    <cofactor evidence="9">
        <name>Mn(2+)</name>
        <dbReference type="ChEBI" id="CHEBI:29035"/>
    </cofactor>
</comment>
<organism evidence="13 14">
    <name type="scientific">Aerophobetes bacterium</name>
    <dbReference type="NCBI Taxonomy" id="2030807"/>
    <lineage>
        <taxon>Bacteria</taxon>
        <taxon>Candidatus Aerophobota</taxon>
    </lineage>
</organism>
<dbReference type="SUPFAM" id="SSF55347">
    <property type="entry name" value="Glyceraldehyde-3-phosphate dehydrogenase-like, C-terminal domain"/>
    <property type="match status" value="1"/>
</dbReference>
<feature type="binding site" evidence="9">
    <location>
        <position position="218"/>
    </location>
    <ligand>
        <name>Mn(2+)</name>
        <dbReference type="ChEBI" id="CHEBI:29035"/>
    </ligand>
</feature>
<name>A0A497E525_UNCAE</name>
<gene>
    <name evidence="9" type="primary">dxr</name>
    <name evidence="13" type="ORF">DRJ00_03190</name>
</gene>
<evidence type="ECO:0000256" key="1">
    <source>
        <dbReference type="ARBA" id="ARBA00005094"/>
    </source>
</evidence>
<feature type="binding site" evidence="9">
    <location>
        <position position="15"/>
    </location>
    <ligand>
        <name>NADPH</name>
        <dbReference type="ChEBI" id="CHEBI:57783"/>
    </ligand>
</feature>
<comment type="caution">
    <text evidence="9">Lacks conserved residue(s) required for the propagation of feature annotation.</text>
</comment>
<feature type="binding site" evidence="9">
    <location>
        <position position="202"/>
    </location>
    <ligand>
        <name>NADPH</name>
        <dbReference type="ChEBI" id="CHEBI:57783"/>
    </ligand>
</feature>
<keyword evidence="7 9" id="KW-0414">Isoprene biosynthesis</keyword>
<feature type="binding site" evidence="9">
    <location>
        <position position="196"/>
    </location>
    <ligand>
        <name>1-deoxy-D-xylulose 5-phosphate</name>
        <dbReference type="ChEBI" id="CHEBI:57792"/>
    </ligand>
</feature>
<comment type="similarity">
    <text evidence="2 9">Belongs to the DXR family.</text>
</comment>
<comment type="catalytic activity">
    <reaction evidence="8">
        <text>2-C-methyl-D-erythritol 4-phosphate + NADP(+) = 1-deoxy-D-xylulose 5-phosphate + NADPH + H(+)</text>
        <dbReference type="Rhea" id="RHEA:13717"/>
        <dbReference type="ChEBI" id="CHEBI:15378"/>
        <dbReference type="ChEBI" id="CHEBI:57783"/>
        <dbReference type="ChEBI" id="CHEBI:57792"/>
        <dbReference type="ChEBI" id="CHEBI:58262"/>
        <dbReference type="ChEBI" id="CHEBI:58349"/>
        <dbReference type="EC" id="1.1.1.267"/>
    </reaction>
    <physiologicalReaction direction="right-to-left" evidence="8">
        <dbReference type="Rhea" id="RHEA:13719"/>
    </physiologicalReaction>
</comment>
<feature type="binding site" evidence="9">
    <location>
        <position position="148"/>
    </location>
    <ligand>
        <name>Mn(2+)</name>
        <dbReference type="ChEBI" id="CHEBI:29035"/>
    </ligand>
</feature>
<dbReference type="PIRSF" id="PIRSF006205">
    <property type="entry name" value="Dxp_reductismrs"/>
    <property type="match status" value="1"/>
</dbReference>
<evidence type="ECO:0000256" key="6">
    <source>
        <dbReference type="ARBA" id="ARBA00023211"/>
    </source>
</evidence>
<dbReference type="Proteomes" id="UP000279422">
    <property type="component" value="Unassembled WGS sequence"/>
</dbReference>
<dbReference type="EC" id="1.1.1.267" evidence="9"/>
<keyword evidence="9" id="KW-0460">Magnesium</keyword>
<dbReference type="InterPro" id="IPR013644">
    <property type="entry name" value="DXP_reductoisomerase_C"/>
</dbReference>
<dbReference type="GO" id="GO:0070402">
    <property type="term" value="F:NADPH binding"/>
    <property type="evidence" value="ECO:0007669"/>
    <property type="project" value="InterPro"/>
</dbReference>
<dbReference type="PANTHER" id="PTHR30525:SF0">
    <property type="entry name" value="1-DEOXY-D-XYLULOSE 5-PHOSPHATE REDUCTOISOMERASE, CHLOROPLASTIC"/>
    <property type="match status" value="1"/>
</dbReference>
<feature type="binding site" evidence="9">
    <location>
        <position position="13"/>
    </location>
    <ligand>
        <name>NADPH</name>
        <dbReference type="ChEBI" id="CHEBI:57783"/>
    </ligand>
</feature>
<evidence type="ECO:0000256" key="5">
    <source>
        <dbReference type="ARBA" id="ARBA00023002"/>
    </source>
</evidence>
<evidence type="ECO:0000313" key="13">
    <source>
        <dbReference type="EMBL" id="RLE09839.1"/>
    </source>
</evidence>
<dbReference type="InterPro" id="IPR003821">
    <property type="entry name" value="DXP_reductoisomerase"/>
</dbReference>
<dbReference type="Gene3D" id="3.40.50.720">
    <property type="entry name" value="NAD(P)-binding Rossmann-like Domain"/>
    <property type="match status" value="1"/>
</dbReference>
<dbReference type="Pfam" id="PF02670">
    <property type="entry name" value="DXP_reductoisom"/>
    <property type="match status" value="1"/>
</dbReference>
<dbReference type="PANTHER" id="PTHR30525">
    <property type="entry name" value="1-DEOXY-D-XYLULOSE 5-PHOSPHATE REDUCTOISOMERASE"/>
    <property type="match status" value="1"/>
</dbReference>
<feature type="domain" description="DXP reductoisomerase C-terminal" evidence="12">
    <location>
        <begin position="258"/>
        <end position="374"/>
    </location>
</feature>
<dbReference type="UniPathway" id="UPA00056">
    <property type="reaction ID" value="UER00092"/>
</dbReference>
<feature type="binding site" evidence="9">
    <location>
        <position position="122"/>
    </location>
    <ligand>
        <name>NADPH</name>
        <dbReference type="ChEBI" id="CHEBI:57783"/>
    </ligand>
</feature>
<keyword evidence="13" id="KW-0413">Isomerase</keyword>
<accession>A0A497E525</accession>
<dbReference type="GO" id="GO:0030145">
    <property type="term" value="F:manganese ion binding"/>
    <property type="evidence" value="ECO:0007669"/>
    <property type="project" value="TreeGrafter"/>
</dbReference>
<dbReference type="InterPro" id="IPR036291">
    <property type="entry name" value="NAD(P)-bd_dom_sf"/>
</dbReference>
<comment type="caution">
    <text evidence="13">The sequence shown here is derived from an EMBL/GenBank/DDBJ whole genome shotgun (WGS) entry which is preliminary data.</text>
</comment>
<comment type="function">
    <text evidence="9">Catalyzes the NADPH-dependent rearrangement and reduction of 1-deoxy-D-xylulose-5-phosphate (DXP) to 2-C-methyl-D-erythritol 4-phosphate (MEP).</text>
</comment>
<dbReference type="EMBL" id="QMPZ01000027">
    <property type="protein sequence ID" value="RLE09839.1"/>
    <property type="molecule type" value="Genomic_DNA"/>
</dbReference>
<dbReference type="InterPro" id="IPR026877">
    <property type="entry name" value="DXPR_C"/>
</dbReference>
<keyword evidence="4 9" id="KW-0521">NADP</keyword>
<evidence type="ECO:0000259" key="10">
    <source>
        <dbReference type="Pfam" id="PF02670"/>
    </source>
</evidence>
<feature type="binding site" evidence="9">
    <location>
        <position position="209"/>
    </location>
    <ligand>
        <name>1-deoxy-D-xylulose 5-phosphate</name>
        <dbReference type="ChEBI" id="CHEBI:57792"/>
    </ligand>
</feature>
<dbReference type="NCBIfam" id="NF009114">
    <property type="entry name" value="PRK12464.1"/>
    <property type="match status" value="1"/>
</dbReference>
<evidence type="ECO:0000256" key="2">
    <source>
        <dbReference type="ARBA" id="ARBA00006825"/>
    </source>
</evidence>
<feature type="binding site" evidence="9">
    <location>
        <position position="215"/>
    </location>
    <ligand>
        <name>1-deoxy-D-xylulose 5-phosphate</name>
        <dbReference type="ChEBI" id="CHEBI:57792"/>
    </ligand>
</feature>
<evidence type="ECO:0000256" key="8">
    <source>
        <dbReference type="ARBA" id="ARBA00048543"/>
    </source>
</evidence>
<feature type="binding site" evidence="9">
    <location>
        <position position="40"/>
    </location>
    <ligand>
        <name>NADPH</name>
        <dbReference type="ChEBI" id="CHEBI:57783"/>
    </ligand>
</feature>
<evidence type="ECO:0000259" key="12">
    <source>
        <dbReference type="Pfam" id="PF13288"/>
    </source>
</evidence>
<feature type="binding site" evidence="9">
    <location>
        <position position="124"/>
    </location>
    <ligand>
        <name>NADPH</name>
        <dbReference type="ChEBI" id="CHEBI:57783"/>
    </ligand>
</feature>
<evidence type="ECO:0000256" key="9">
    <source>
        <dbReference type="HAMAP-Rule" id="MF_00183"/>
    </source>
</evidence>
<dbReference type="GO" id="GO:0030604">
    <property type="term" value="F:1-deoxy-D-xylulose-5-phosphate reductoisomerase activity"/>
    <property type="evidence" value="ECO:0007669"/>
    <property type="project" value="UniProtKB-UniRule"/>
</dbReference>
<dbReference type="HAMAP" id="MF_00183">
    <property type="entry name" value="DXP_reductoisom"/>
    <property type="match status" value="1"/>
</dbReference>
<keyword evidence="6 9" id="KW-0464">Manganese</keyword>
<feature type="binding site" evidence="9">
    <location>
        <position position="14"/>
    </location>
    <ligand>
        <name>NADPH</name>
        <dbReference type="ChEBI" id="CHEBI:57783"/>
    </ligand>
</feature>
<evidence type="ECO:0000256" key="4">
    <source>
        <dbReference type="ARBA" id="ARBA00022857"/>
    </source>
</evidence>
<feature type="domain" description="1-deoxy-D-xylulose 5-phosphate reductoisomerase N-terminal" evidence="10">
    <location>
        <begin position="6"/>
        <end position="130"/>
    </location>
</feature>
<dbReference type="Pfam" id="PF13288">
    <property type="entry name" value="DXPR_C"/>
    <property type="match status" value="1"/>
</dbReference>
<protein>
    <recommendedName>
        <fullName evidence="9">1-deoxy-D-xylulose 5-phosphate reductoisomerase</fullName>
        <shortName evidence="9">DXP reductoisomerase</shortName>
        <ecNumber evidence="9">1.1.1.267</ecNumber>
    </recommendedName>
    <alternativeName>
        <fullName evidence="9">1-deoxyxylulose-5-phosphate reductoisomerase</fullName>
    </alternativeName>
    <alternativeName>
        <fullName evidence="9">2-C-methyl-D-erythritol 4-phosphate synthase</fullName>
    </alternativeName>
</protein>
<dbReference type="Pfam" id="PF08436">
    <property type="entry name" value="DXP_redisom_C"/>
    <property type="match status" value="1"/>
</dbReference>
<feature type="binding site" evidence="9">
    <location>
        <position position="150"/>
    </location>
    <ligand>
        <name>Mn(2+)</name>
        <dbReference type="ChEBI" id="CHEBI:29035"/>
    </ligand>
</feature>
<sequence>MKKKRVIILGSTGSVGTQVLKVIQDQRERFEVVALTGKSNLELLQKQAQVFFPKAVALADEGKAKRLRKSLKDVQVYTGEEGIIKLVKSFPADLVFSCISGKAALMPTLEAIRAGRDVALANKEAMVIAGDILMKEARKRKVKLIPVDSEQSAIFQCLGAHKTSDVRRIYLTASGGPLWNWKGDFNDVLPEEALRHPRWKMGRKVSLDSATLVNKALEVIETSRFFNIEVEKIKVLVHPQAVVHSMVEFVDGSILAQLGITDMRLPIHYALNYPERRKSHLPFLNLTDLGEIRFEPPDFERFPALRLGYQAGKEGGTFPAVFNAADEVAIEEFLKRRITFPQITQLIEAVMKEHKNSAELSLEAILQADEWARRKAYELLEDL</sequence>
<dbReference type="SUPFAM" id="SSF51735">
    <property type="entry name" value="NAD(P)-binding Rossmann-fold domains"/>
    <property type="match status" value="1"/>
</dbReference>
<feature type="binding site" evidence="9">
    <location>
        <position position="174"/>
    </location>
    <ligand>
        <name>1-deoxy-D-xylulose 5-phosphate</name>
        <dbReference type="ChEBI" id="CHEBI:57792"/>
    </ligand>
</feature>
<keyword evidence="5 9" id="KW-0560">Oxidoreductase</keyword>
<feature type="domain" description="1-deoxy-D-xylulose 5-phosphate reductoisomerase C-terminal" evidence="11">
    <location>
        <begin position="144"/>
        <end position="226"/>
    </location>
</feature>
<evidence type="ECO:0000256" key="3">
    <source>
        <dbReference type="ARBA" id="ARBA00022723"/>
    </source>
</evidence>
<feature type="binding site" evidence="9">
    <location>
        <position position="123"/>
    </location>
    <ligand>
        <name>1-deoxy-D-xylulose 5-phosphate</name>
        <dbReference type="ChEBI" id="CHEBI:57792"/>
    </ligand>
</feature>
<dbReference type="Gene3D" id="1.10.1740.10">
    <property type="match status" value="1"/>
</dbReference>
<feature type="binding site" evidence="9">
    <location>
        <position position="214"/>
    </location>
    <ligand>
        <name>1-deoxy-D-xylulose 5-phosphate</name>
        <dbReference type="ChEBI" id="CHEBI:57792"/>
    </ligand>
</feature>
<dbReference type="FunFam" id="3.40.50.720:FF:000045">
    <property type="entry name" value="1-deoxy-D-xylulose 5-phosphate reductoisomerase"/>
    <property type="match status" value="1"/>
</dbReference>
<evidence type="ECO:0000259" key="11">
    <source>
        <dbReference type="Pfam" id="PF08436"/>
    </source>
</evidence>
<proteinExistence type="inferred from homology"/>
<dbReference type="InterPro" id="IPR013512">
    <property type="entry name" value="DXP_reductoisomerase_N"/>
</dbReference>
<feature type="binding site" evidence="9">
    <location>
        <position position="218"/>
    </location>
    <ligand>
        <name>1-deoxy-D-xylulose 5-phosphate</name>
        <dbReference type="ChEBI" id="CHEBI:57792"/>
    </ligand>
</feature>
<dbReference type="GO" id="GO:0051484">
    <property type="term" value="P:isopentenyl diphosphate biosynthetic process, methylerythritol 4-phosphate pathway involved in terpenoid biosynthetic process"/>
    <property type="evidence" value="ECO:0007669"/>
    <property type="project" value="TreeGrafter"/>
</dbReference>
<feature type="binding site" evidence="9">
    <location>
        <position position="150"/>
    </location>
    <ligand>
        <name>1-deoxy-D-xylulose 5-phosphate</name>
        <dbReference type="ChEBI" id="CHEBI:57792"/>
    </ligand>
</feature>
<dbReference type="SUPFAM" id="SSF69055">
    <property type="entry name" value="1-deoxy-D-xylulose-5-phosphate reductoisomerase, C-terminal domain"/>
    <property type="match status" value="1"/>
</dbReference>
<dbReference type="NCBIfam" id="TIGR00243">
    <property type="entry name" value="Dxr"/>
    <property type="match status" value="1"/>
</dbReference>
<comment type="pathway">
    <text evidence="1 9">Isoprenoid biosynthesis; isopentenyl diphosphate biosynthesis via DXP pathway; isopentenyl diphosphate from 1-deoxy-D-xylulose 5-phosphate: step 1/6.</text>
</comment>
<dbReference type="InterPro" id="IPR036169">
    <property type="entry name" value="DXPR_C_sf"/>
</dbReference>
<dbReference type="AlphaFoldDB" id="A0A497E525"/>
<keyword evidence="3 9" id="KW-0479">Metal-binding</keyword>
<evidence type="ECO:0000313" key="14">
    <source>
        <dbReference type="Proteomes" id="UP000279422"/>
    </source>
</evidence>
<dbReference type="GO" id="GO:0016853">
    <property type="term" value="F:isomerase activity"/>
    <property type="evidence" value="ECO:0007669"/>
    <property type="project" value="UniProtKB-KW"/>
</dbReference>
<feature type="binding site" evidence="9">
    <location>
        <position position="149"/>
    </location>
    <ligand>
        <name>1-deoxy-D-xylulose 5-phosphate</name>
        <dbReference type="ChEBI" id="CHEBI:57792"/>
    </ligand>
</feature>
<evidence type="ECO:0000256" key="7">
    <source>
        <dbReference type="ARBA" id="ARBA00023229"/>
    </source>
</evidence>